<organism evidence="1 2">
    <name type="scientific">Acer saccharum</name>
    <name type="common">Sugar maple</name>
    <dbReference type="NCBI Taxonomy" id="4024"/>
    <lineage>
        <taxon>Eukaryota</taxon>
        <taxon>Viridiplantae</taxon>
        <taxon>Streptophyta</taxon>
        <taxon>Embryophyta</taxon>
        <taxon>Tracheophyta</taxon>
        <taxon>Spermatophyta</taxon>
        <taxon>Magnoliopsida</taxon>
        <taxon>eudicotyledons</taxon>
        <taxon>Gunneridae</taxon>
        <taxon>Pentapetalae</taxon>
        <taxon>rosids</taxon>
        <taxon>malvids</taxon>
        <taxon>Sapindales</taxon>
        <taxon>Sapindaceae</taxon>
        <taxon>Hippocastanoideae</taxon>
        <taxon>Acereae</taxon>
        <taxon>Acer</taxon>
    </lineage>
</organism>
<reference evidence="1" key="2">
    <citation type="submission" date="2023-06" db="EMBL/GenBank/DDBJ databases">
        <authorList>
            <person name="Swenson N.G."/>
            <person name="Wegrzyn J.L."/>
            <person name="Mcevoy S.L."/>
        </authorList>
    </citation>
    <scope>NUCLEOTIDE SEQUENCE</scope>
    <source>
        <strain evidence="1">NS2018</strain>
        <tissue evidence="1">Leaf</tissue>
    </source>
</reference>
<reference evidence="1" key="1">
    <citation type="journal article" date="2022" name="Plant J.">
        <title>Strategies of tolerance reflected in two North American maple genomes.</title>
        <authorList>
            <person name="McEvoy S.L."/>
            <person name="Sezen U.U."/>
            <person name="Trouern-Trend A."/>
            <person name="McMahon S.M."/>
            <person name="Schaberg P.G."/>
            <person name="Yang J."/>
            <person name="Wegrzyn J.L."/>
            <person name="Swenson N.G."/>
        </authorList>
    </citation>
    <scope>NUCLEOTIDE SEQUENCE</scope>
    <source>
        <strain evidence="1">NS2018</strain>
    </source>
</reference>
<gene>
    <name evidence="1" type="ORF">LWI29_017588</name>
</gene>
<dbReference type="Proteomes" id="UP001168877">
    <property type="component" value="Unassembled WGS sequence"/>
</dbReference>
<proteinExistence type="predicted"/>
<protein>
    <submittedName>
        <fullName evidence="1">Uncharacterized protein</fullName>
    </submittedName>
</protein>
<keyword evidence="2" id="KW-1185">Reference proteome</keyword>
<name>A0AA39RK48_ACESA</name>
<dbReference type="AlphaFoldDB" id="A0AA39RK48"/>
<evidence type="ECO:0000313" key="2">
    <source>
        <dbReference type="Proteomes" id="UP001168877"/>
    </source>
</evidence>
<dbReference type="EMBL" id="JAUESC010000387">
    <property type="protein sequence ID" value="KAK0574050.1"/>
    <property type="molecule type" value="Genomic_DNA"/>
</dbReference>
<accession>A0AA39RK48</accession>
<evidence type="ECO:0000313" key="1">
    <source>
        <dbReference type="EMBL" id="KAK0574050.1"/>
    </source>
</evidence>
<sequence length="75" mass="8503">MNKGNGSGFSKPEPAKLFLARLISRVGVGDDNSTPVFSFPAPNNQHNRHPLRCRIFIFYFFGKKRNEGPHKSNRT</sequence>
<comment type="caution">
    <text evidence="1">The sequence shown here is derived from an EMBL/GenBank/DDBJ whole genome shotgun (WGS) entry which is preliminary data.</text>
</comment>